<keyword evidence="17" id="KW-1185">Reference proteome</keyword>
<evidence type="ECO:0000256" key="11">
    <source>
        <dbReference type="ARBA" id="ARBA00023065"/>
    </source>
</evidence>
<keyword evidence="5" id="KW-0109">Calcium transport</keyword>
<evidence type="ECO:0000256" key="7">
    <source>
        <dbReference type="ARBA" id="ARBA00022729"/>
    </source>
</evidence>
<evidence type="ECO:0000256" key="10">
    <source>
        <dbReference type="ARBA" id="ARBA00022989"/>
    </source>
</evidence>
<keyword evidence="9" id="KW-0106">Calcium</keyword>
<evidence type="ECO:0000256" key="4">
    <source>
        <dbReference type="ARBA" id="ARBA00022448"/>
    </source>
</evidence>
<organism evidence="16 17">
    <name type="scientific">Fonsecaea nubica</name>
    <dbReference type="NCBI Taxonomy" id="856822"/>
    <lineage>
        <taxon>Eukaryota</taxon>
        <taxon>Fungi</taxon>
        <taxon>Dikarya</taxon>
        <taxon>Ascomycota</taxon>
        <taxon>Pezizomycotina</taxon>
        <taxon>Eurotiomycetes</taxon>
        <taxon>Chaetothyriomycetidae</taxon>
        <taxon>Chaetothyriales</taxon>
        <taxon>Herpotrichiellaceae</taxon>
        <taxon>Fonsecaea</taxon>
    </lineage>
</organism>
<dbReference type="PANTHER" id="PTHR15929">
    <property type="entry name" value="STORE-OPERATED CALCIUM ENTRY-ASSOCIATED REGULATORY FACTOR"/>
    <property type="match status" value="1"/>
</dbReference>
<reference evidence="16 17" key="1">
    <citation type="submission" date="2016-03" db="EMBL/GenBank/DDBJ databases">
        <title>The draft genome sequence of Fonsecaea nubica causative agent of cutaneous subcutaneous infection in human host.</title>
        <authorList>
            <person name="Costa F."/>
            <person name="Sybren D.H."/>
            <person name="Raittz R.T."/>
            <person name="Weiss V.A."/>
            <person name="Leao A.C."/>
            <person name="Gomes R."/>
            <person name="De Souza E.M."/>
            <person name="Pedrosa F.O."/>
            <person name="Steffens M.B."/>
            <person name="Bombassaro A."/>
            <person name="Tadra-Sfeir M.Z."/>
            <person name="Moreno L.F."/>
            <person name="Najafzadeh M.J."/>
            <person name="Felipe M.S."/>
            <person name="Teixeira M."/>
            <person name="Sun J."/>
            <person name="Xi L."/>
            <person name="Castro M.A."/>
            <person name="Vicente V.A."/>
        </authorList>
    </citation>
    <scope>NUCLEOTIDE SEQUENCE [LARGE SCALE GENOMIC DNA]</scope>
    <source>
        <strain evidence="16 17">CBS 269.64</strain>
    </source>
</reference>
<evidence type="ECO:0000256" key="1">
    <source>
        <dbReference type="ARBA" id="ARBA00004115"/>
    </source>
</evidence>
<comment type="caution">
    <text evidence="16">The sequence shown here is derived from an EMBL/GenBank/DDBJ whole genome shotgun (WGS) entry which is preliminary data.</text>
</comment>
<dbReference type="InterPro" id="IPR009567">
    <property type="entry name" value="SARAF"/>
</dbReference>
<comment type="similarity">
    <text evidence="2">Belongs to the SARAF family.</text>
</comment>
<keyword evidence="11" id="KW-0406">Ion transport</keyword>
<keyword evidence="6 14" id="KW-0812">Transmembrane</keyword>
<feature type="signal peptide" evidence="15">
    <location>
        <begin position="1"/>
        <end position="23"/>
    </location>
</feature>
<keyword evidence="8" id="KW-0256">Endoplasmic reticulum</keyword>
<proteinExistence type="inferred from homology"/>
<dbReference type="AlphaFoldDB" id="A0A178DDR0"/>
<keyword evidence="12 14" id="KW-0472">Membrane</keyword>
<evidence type="ECO:0000256" key="2">
    <source>
        <dbReference type="ARBA" id="ARBA00006833"/>
    </source>
</evidence>
<evidence type="ECO:0000313" key="16">
    <source>
        <dbReference type="EMBL" id="OAL40128.1"/>
    </source>
</evidence>
<name>A0A178DDR0_9EURO</name>
<dbReference type="GeneID" id="34583973"/>
<evidence type="ECO:0000256" key="6">
    <source>
        <dbReference type="ARBA" id="ARBA00022692"/>
    </source>
</evidence>
<keyword evidence="7 15" id="KW-0732">Signal</keyword>
<gene>
    <name evidence="16" type="ORF">AYO20_00546</name>
</gene>
<evidence type="ECO:0000256" key="14">
    <source>
        <dbReference type="SAM" id="Phobius"/>
    </source>
</evidence>
<dbReference type="GO" id="GO:0005789">
    <property type="term" value="C:endoplasmic reticulum membrane"/>
    <property type="evidence" value="ECO:0007669"/>
    <property type="project" value="UniProtKB-SubCell"/>
</dbReference>
<feature type="transmembrane region" description="Helical" evidence="14">
    <location>
        <begin position="169"/>
        <end position="190"/>
    </location>
</feature>
<dbReference type="Proteomes" id="UP000185904">
    <property type="component" value="Unassembled WGS sequence"/>
</dbReference>
<keyword evidence="10 14" id="KW-1133">Transmembrane helix</keyword>
<dbReference type="PANTHER" id="PTHR15929:SF0">
    <property type="entry name" value="STORE-OPERATED CALCIUM ENTRY-ASSOCIATED REGULATORY FACTOR"/>
    <property type="match status" value="1"/>
</dbReference>
<accession>A0A178DDR0</accession>
<dbReference type="OrthoDB" id="20303at2759"/>
<feature type="chain" id="PRO_5008084247" description="Store-operated calcium entry-associated regulatory factor" evidence="15">
    <location>
        <begin position="24"/>
        <end position="360"/>
    </location>
</feature>
<protein>
    <recommendedName>
        <fullName evidence="3">Store-operated calcium entry-associated regulatory factor</fullName>
    </recommendedName>
    <alternativeName>
        <fullName evidence="13">Transmembrane protein 66</fullName>
    </alternativeName>
</protein>
<keyword evidence="4" id="KW-0813">Transport</keyword>
<evidence type="ECO:0000256" key="12">
    <source>
        <dbReference type="ARBA" id="ARBA00023136"/>
    </source>
</evidence>
<evidence type="ECO:0000256" key="5">
    <source>
        <dbReference type="ARBA" id="ARBA00022568"/>
    </source>
</evidence>
<evidence type="ECO:0000256" key="15">
    <source>
        <dbReference type="SAM" id="SignalP"/>
    </source>
</evidence>
<dbReference type="EMBL" id="LVCJ01000002">
    <property type="protein sequence ID" value="OAL40128.1"/>
    <property type="molecule type" value="Genomic_DNA"/>
</dbReference>
<evidence type="ECO:0000256" key="13">
    <source>
        <dbReference type="ARBA" id="ARBA00031116"/>
    </source>
</evidence>
<dbReference type="RefSeq" id="XP_022505140.1">
    <property type="nucleotide sequence ID" value="XM_022638857.1"/>
</dbReference>
<evidence type="ECO:0000256" key="3">
    <source>
        <dbReference type="ARBA" id="ARBA00016584"/>
    </source>
</evidence>
<dbReference type="GO" id="GO:0006816">
    <property type="term" value="P:calcium ion transport"/>
    <property type="evidence" value="ECO:0007669"/>
    <property type="project" value="UniProtKB-KW"/>
</dbReference>
<evidence type="ECO:0000256" key="8">
    <source>
        <dbReference type="ARBA" id="ARBA00022824"/>
    </source>
</evidence>
<dbReference type="Pfam" id="PF06682">
    <property type="entry name" value="SARAF"/>
    <property type="match status" value="1"/>
</dbReference>
<comment type="subcellular location">
    <subcellularLocation>
        <location evidence="1">Endoplasmic reticulum membrane</location>
        <topology evidence="1">Single-pass type I membrane protein</topology>
    </subcellularLocation>
</comment>
<sequence>MATVTRIKLLLLLTLLLAGTALSARKTNPKKVPKNAVLLSKVSAITVRAGKQTTSRRVSPVPQLQCVGNPRICKLYSVDVMRCTNEGSDYDENNVQWSCKASLPEEFKLGSTEVTCEGYESSEDPYVLSGSCGVEYALLLTEKGEEKYGSGSFFDFRGAQRSENTAEKYAGYLFMGLFGVVLFIILRGLYNAWRSDTPRRRPRGGGGLGEVEATMILHLHTIPGHLPDPKRPPGHQAQVQAQELPGPDIRNKAGAPDFGQGRLLELPQGIWLGGVRAHNLRHKPRRLGDGLGVEEAAALVHRPDQGHLQGIQVHRARAIRAPDTKALGLEGQAAGKRSKVEGDLTYPRTSDWRLWPLHLT</sequence>
<evidence type="ECO:0000313" key="17">
    <source>
        <dbReference type="Proteomes" id="UP000185904"/>
    </source>
</evidence>
<evidence type="ECO:0000256" key="9">
    <source>
        <dbReference type="ARBA" id="ARBA00022837"/>
    </source>
</evidence>
<dbReference type="GO" id="GO:2001256">
    <property type="term" value="P:regulation of store-operated calcium entry"/>
    <property type="evidence" value="ECO:0007669"/>
    <property type="project" value="InterPro"/>
</dbReference>